<dbReference type="PANTHER" id="PTHR32120:SF11">
    <property type="entry name" value="SMALL RIBOSOMAL SUBUNIT BIOGENESIS GTPASE RSGA 1, MITOCHONDRIAL-RELATED"/>
    <property type="match status" value="1"/>
</dbReference>
<feature type="domain" description="EngC GTPase" evidence="4">
    <location>
        <begin position="54"/>
        <end position="224"/>
    </location>
</feature>
<keyword evidence="2" id="KW-0342">GTP-binding</keyword>
<dbReference type="SUPFAM" id="SSF52540">
    <property type="entry name" value="P-loop containing nucleoside triphosphate hydrolases"/>
    <property type="match status" value="1"/>
</dbReference>
<dbReference type="InterPro" id="IPR010914">
    <property type="entry name" value="RsgA_GTPase_dom"/>
</dbReference>
<dbReference type="PROSITE" id="PS50936">
    <property type="entry name" value="ENGC_GTPASE"/>
    <property type="match status" value="1"/>
</dbReference>
<gene>
    <name evidence="6" type="primary">RSGA</name>
    <name evidence="6" type="ORF">TSPGSL018_30313</name>
</gene>
<dbReference type="Gene3D" id="1.10.40.50">
    <property type="entry name" value="Probable gtpase engc, domain 3"/>
    <property type="match status" value="1"/>
</dbReference>
<dbReference type="Gene3D" id="3.40.50.300">
    <property type="entry name" value="P-loop containing nucleotide triphosphate hydrolases"/>
    <property type="match status" value="1"/>
</dbReference>
<protein>
    <submittedName>
        <fullName evidence="6">Ribosome biogenesis GTPase</fullName>
    </submittedName>
</protein>
<dbReference type="PANTHER" id="PTHR32120">
    <property type="entry name" value="SMALL RIBOSOMAL SUBUNIT BIOGENESIS GTPASE RSGA"/>
    <property type="match status" value="1"/>
</dbReference>
<feature type="domain" description="CP-type G" evidence="5">
    <location>
        <begin position="45"/>
        <end position="226"/>
    </location>
</feature>
<dbReference type="InterPro" id="IPR004881">
    <property type="entry name" value="Ribosome_biogen_GTPase_RsgA"/>
</dbReference>
<evidence type="ECO:0000259" key="5">
    <source>
        <dbReference type="PROSITE" id="PS51721"/>
    </source>
</evidence>
<dbReference type="AlphaFoldDB" id="A0A061RLI6"/>
<name>A0A061RLI6_9CHLO</name>
<evidence type="ECO:0000256" key="1">
    <source>
        <dbReference type="ARBA" id="ARBA00022741"/>
    </source>
</evidence>
<evidence type="ECO:0000313" key="6">
    <source>
        <dbReference type="EMBL" id="JAC72863.1"/>
    </source>
</evidence>
<dbReference type="InterPro" id="IPR030378">
    <property type="entry name" value="G_CP_dom"/>
</dbReference>
<evidence type="ECO:0000259" key="4">
    <source>
        <dbReference type="PROSITE" id="PS50936"/>
    </source>
</evidence>
<feature type="compositionally biased region" description="Basic residues" evidence="3">
    <location>
        <begin position="323"/>
        <end position="336"/>
    </location>
</feature>
<dbReference type="CDD" id="cd01854">
    <property type="entry name" value="YjeQ_EngC"/>
    <property type="match status" value="1"/>
</dbReference>
<dbReference type="InterPro" id="IPR027417">
    <property type="entry name" value="P-loop_NTPase"/>
</dbReference>
<dbReference type="EMBL" id="GBEZ01013091">
    <property type="protein sequence ID" value="JAC72863.1"/>
    <property type="molecule type" value="Transcribed_RNA"/>
</dbReference>
<proteinExistence type="predicted"/>
<keyword evidence="1" id="KW-0547">Nucleotide-binding</keyword>
<evidence type="ECO:0000256" key="3">
    <source>
        <dbReference type="SAM" id="MobiDB-lite"/>
    </source>
</evidence>
<dbReference type="GO" id="GO:0005525">
    <property type="term" value="F:GTP binding"/>
    <property type="evidence" value="ECO:0007669"/>
    <property type="project" value="UniProtKB-KW"/>
</dbReference>
<dbReference type="Pfam" id="PF03193">
    <property type="entry name" value="RsgA_GTPase"/>
    <property type="match status" value="1"/>
</dbReference>
<organism evidence="6">
    <name type="scientific">Tetraselmis sp. GSL018</name>
    <dbReference type="NCBI Taxonomy" id="582737"/>
    <lineage>
        <taxon>Eukaryota</taxon>
        <taxon>Viridiplantae</taxon>
        <taxon>Chlorophyta</taxon>
        <taxon>core chlorophytes</taxon>
        <taxon>Chlorodendrophyceae</taxon>
        <taxon>Chlorodendrales</taxon>
        <taxon>Chlorodendraceae</taxon>
        <taxon>Tetraselmis</taxon>
    </lineage>
</organism>
<dbReference type="PROSITE" id="PS51721">
    <property type="entry name" value="G_CP"/>
    <property type="match status" value="1"/>
</dbReference>
<evidence type="ECO:0000256" key="2">
    <source>
        <dbReference type="ARBA" id="ARBA00023134"/>
    </source>
</evidence>
<feature type="region of interest" description="Disordered" evidence="3">
    <location>
        <begin position="294"/>
        <end position="351"/>
    </location>
</feature>
<accession>A0A061RLI6</accession>
<dbReference type="GO" id="GO:0003924">
    <property type="term" value="F:GTPase activity"/>
    <property type="evidence" value="ECO:0007669"/>
    <property type="project" value="InterPro"/>
</dbReference>
<sequence>VLVGDTVTVSSIDWQDGRGLIGEIKRRRSELSDPPVANWEIKRRHSELSDPPAANVDHVLLVFAANEPPFDATQVTRFLVSTEAANLPLTVALNKSDLLRPEDLSEHLGRLRGWGYPAFPISVLAGQGLTELADTLRDRSGPSGVGKSSIINHLRQASVDAYADRGPPSSGSSTLASLSPEFLEESEQRVAAVGKTGRGRHTTRHTKLLMLSNGGIVADTPGFNQPSLEAVSPQSLPLYFPEVQQRLAEGRCLFKDCRHLQEPGCIVRGEWERYPLYTALLSEVEEKDRLMRQRSVSKKSREGTIRLKSESGGVQRAEALLDRKKHRRQSRKKTKQKFQQDIMGDDFHDYD</sequence>
<reference evidence="6" key="1">
    <citation type="submission" date="2014-05" db="EMBL/GenBank/DDBJ databases">
        <title>The transcriptome of the halophilic microalga Tetraselmis sp. GSL018 isolated from the Great Salt Lake, Utah.</title>
        <authorList>
            <person name="Jinkerson R.E."/>
            <person name="D'Adamo S."/>
            <person name="Posewitz M.C."/>
        </authorList>
    </citation>
    <scope>NUCLEOTIDE SEQUENCE</scope>
    <source>
        <strain evidence="6">GSL018</strain>
    </source>
</reference>
<feature type="non-terminal residue" evidence="6">
    <location>
        <position position="1"/>
    </location>
</feature>
<feature type="compositionally biased region" description="Basic and acidic residues" evidence="3">
    <location>
        <begin position="299"/>
        <end position="309"/>
    </location>
</feature>